<comment type="caution">
    <text evidence="1">The sequence shown here is derived from an EMBL/GenBank/DDBJ whole genome shotgun (WGS) entry which is preliminary data.</text>
</comment>
<accession>A0A1F7RLY0</accession>
<proteinExistence type="predicted"/>
<evidence type="ECO:0000313" key="2">
    <source>
        <dbReference type="Proteomes" id="UP000179266"/>
    </source>
</evidence>
<dbReference type="Proteomes" id="UP000179266">
    <property type="component" value="Unassembled WGS sequence"/>
</dbReference>
<dbReference type="EMBL" id="MGDD01000314">
    <property type="protein sequence ID" value="OGL42595.1"/>
    <property type="molecule type" value="Genomic_DNA"/>
</dbReference>
<gene>
    <name evidence="1" type="ORF">A2161_08915</name>
</gene>
<protein>
    <submittedName>
        <fullName evidence="1">Uncharacterized protein</fullName>
    </submittedName>
</protein>
<sequence length="90" mass="10494">MTEADFSAYRTIQEVSEGYISLNPVFLKKYSPGTLRIINRELIKASIAVRAERTDYSNIKMVRDKNMKLSRLTHAIRIVQAYCKERKIQL</sequence>
<dbReference type="AlphaFoldDB" id="A0A1F7RLY0"/>
<reference evidence="1 2" key="1">
    <citation type="journal article" date="2016" name="Nat. Commun.">
        <title>Thousands of microbial genomes shed light on interconnected biogeochemical processes in an aquifer system.</title>
        <authorList>
            <person name="Anantharaman K."/>
            <person name="Brown C.T."/>
            <person name="Hug L.A."/>
            <person name="Sharon I."/>
            <person name="Castelle C.J."/>
            <person name="Probst A.J."/>
            <person name="Thomas B.C."/>
            <person name="Singh A."/>
            <person name="Wilkins M.J."/>
            <person name="Karaoz U."/>
            <person name="Brodie E.L."/>
            <person name="Williams K.H."/>
            <person name="Hubbard S.S."/>
            <person name="Banfield J.F."/>
        </authorList>
    </citation>
    <scope>NUCLEOTIDE SEQUENCE [LARGE SCALE GENOMIC DNA]</scope>
</reference>
<organism evidence="1 2">
    <name type="scientific">Candidatus Schekmanbacteria bacterium RBG_13_48_7</name>
    <dbReference type="NCBI Taxonomy" id="1817878"/>
    <lineage>
        <taxon>Bacteria</taxon>
        <taxon>Candidatus Schekmaniibacteriota</taxon>
    </lineage>
</organism>
<name>A0A1F7RLY0_9BACT</name>
<evidence type="ECO:0000313" key="1">
    <source>
        <dbReference type="EMBL" id="OGL42595.1"/>
    </source>
</evidence>